<dbReference type="InterPro" id="IPR000315">
    <property type="entry name" value="Znf_B-box"/>
</dbReference>
<name>A0A8S4AW16_9TELE</name>
<comment type="caution">
    <text evidence="10">The sequence shown here is derived from an EMBL/GenBank/DDBJ whole genome shotgun (WGS) entry which is preliminary data.</text>
</comment>
<dbReference type="AlphaFoldDB" id="A0A8S4AW16"/>
<dbReference type="Gene3D" id="3.30.160.60">
    <property type="entry name" value="Classic Zinc Finger"/>
    <property type="match status" value="1"/>
</dbReference>
<evidence type="ECO:0000256" key="4">
    <source>
        <dbReference type="ARBA" id="ARBA00022833"/>
    </source>
</evidence>
<evidence type="ECO:0000256" key="2">
    <source>
        <dbReference type="ARBA" id="ARBA00022723"/>
    </source>
</evidence>
<evidence type="ECO:0000256" key="1">
    <source>
        <dbReference type="ARBA" id="ARBA00022588"/>
    </source>
</evidence>
<dbReference type="SUPFAM" id="SSF49899">
    <property type="entry name" value="Concanavalin A-like lectins/glucanases"/>
    <property type="match status" value="1"/>
</dbReference>
<evidence type="ECO:0000259" key="7">
    <source>
        <dbReference type="PROSITE" id="PS50089"/>
    </source>
</evidence>
<keyword evidence="4" id="KW-0862">Zinc</keyword>
<keyword evidence="5" id="KW-0391">Immunity</keyword>
<dbReference type="InterPro" id="IPR003879">
    <property type="entry name" value="Butyrophylin_SPRY"/>
</dbReference>
<dbReference type="InterPro" id="IPR043136">
    <property type="entry name" value="B30.2/SPRY_sf"/>
</dbReference>
<evidence type="ECO:0000256" key="6">
    <source>
        <dbReference type="PROSITE-ProRule" id="PRU00024"/>
    </source>
</evidence>
<proteinExistence type="predicted"/>
<keyword evidence="1" id="KW-0399">Innate immunity</keyword>
<keyword evidence="2" id="KW-0479">Metal-binding</keyword>
<dbReference type="InterPro" id="IPR017907">
    <property type="entry name" value="Znf_RING_CS"/>
</dbReference>
<protein>
    <submittedName>
        <fullName evidence="10">(Atlantic silverside) hypothetical protein</fullName>
    </submittedName>
</protein>
<dbReference type="GO" id="GO:0008270">
    <property type="term" value="F:zinc ion binding"/>
    <property type="evidence" value="ECO:0007669"/>
    <property type="project" value="UniProtKB-KW"/>
</dbReference>
<gene>
    <name evidence="10" type="ORF">MMEN_LOCUS8182</name>
</gene>
<dbReference type="SMART" id="SM00589">
    <property type="entry name" value="PRY"/>
    <property type="match status" value="1"/>
</dbReference>
<dbReference type="SUPFAM" id="SSF57845">
    <property type="entry name" value="B-box zinc-binding domain"/>
    <property type="match status" value="1"/>
</dbReference>
<feature type="domain" description="RING-type" evidence="7">
    <location>
        <begin position="36"/>
        <end position="79"/>
    </location>
</feature>
<dbReference type="GO" id="GO:0045087">
    <property type="term" value="P:innate immune response"/>
    <property type="evidence" value="ECO:0007669"/>
    <property type="project" value="UniProtKB-KW"/>
</dbReference>
<dbReference type="PROSITE" id="PS50089">
    <property type="entry name" value="ZF_RING_2"/>
    <property type="match status" value="1"/>
</dbReference>
<reference evidence="10" key="1">
    <citation type="submission" date="2021-05" db="EMBL/GenBank/DDBJ databases">
        <authorList>
            <person name="Tigano A."/>
        </authorList>
    </citation>
    <scope>NUCLEOTIDE SEQUENCE</scope>
</reference>
<dbReference type="InterPro" id="IPR003877">
    <property type="entry name" value="SPRY_dom"/>
</dbReference>
<evidence type="ECO:0000259" key="9">
    <source>
        <dbReference type="PROSITE" id="PS50188"/>
    </source>
</evidence>
<dbReference type="CDD" id="cd19802">
    <property type="entry name" value="Bbox1_TRIM8-like"/>
    <property type="match status" value="1"/>
</dbReference>
<dbReference type="Pfam" id="PF00622">
    <property type="entry name" value="SPRY"/>
    <property type="match status" value="1"/>
</dbReference>
<dbReference type="SMART" id="SM00449">
    <property type="entry name" value="SPRY"/>
    <property type="match status" value="1"/>
</dbReference>
<dbReference type="InterPro" id="IPR006574">
    <property type="entry name" value="PRY"/>
</dbReference>
<dbReference type="EMBL" id="CAJRST010007779">
    <property type="protein sequence ID" value="CAG5897134.1"/>
    <property type="molecule type" value="Genomic_DNA"/>
</dbReference>
<evidence type="ECO:0000256" key="5">
    <source>
        <dbReference type="ARBA" id="ARBA00022859"/>
    </source>
</evidence>
<dbReference type="SMART" id="SM00184">
    <property type="entry name" value="RING"/>
    <property type="match status" value="1"/>
</dbReference>
<evidence type="ECO:0000256" key="3">
    <source>
        <dbReference type="ARBA" id="ARBA00022771"/>
    </source>
</evidence>
<dbReference type="InterPro" id="IPR013320">
    <property type="entry name" value="ConA-like_dom_sf"/>
</dbReference>
<dbReference type="InterPro" id="IPR001870">
    <property type="entry name" value="B30.2/SPRY"/>
</dbReference>
<keyword evidence="11" id="KW-1185">Reference proteome</keyword>
<dbReference type="SUPFAM" id="SSF57850">
    <property type="entry name" value="RING/U-box"/>
    <property type="match status" value="1"/>
</dbReference>
<dbReference type="Gene3D" id="2.60.120.920">
    <property type="match status" value="1"/>
</dbReference>
<accession>A0A8S4AW16</accession>
<dbReference type="Pfam" id="PF00643">
    <property type="entry name" value="zf-B_box"/>
    <property type="match status" value="1"/>
</dbReference>
<dbReference type="InterPro" id="IPR013083">
    <property type="entry name" value="Znf_RING/FYVE/PHD"/>
</dbReference>
<dbReference type="Proteomes" id="UP000677803">
    <property type="component" value="Unassembled WGS sequence"/>
</dbReference>
<dbReference type="PROSITE" id="PS50188">
    <property type="entry name" value="B302_SPRY"/>
    <property type="match status" value="1"/>
</dbReference>
<dbReference type="PROSITE" id="PS00518">
    <property type="entry name" value="ZF_RING_1"/>
    <property type="match status" value="1"/>
</dbReference>
<dbReference type="Pfam" id="PF13765">
    <property type="entry name" value="PRY"/>
    <property type="match status" value="1"/>
</dbReference>
<evidence type="ECO:0000259" key="8">
    <source>
        <dbReference type="PROSITE" id="PS50119"/>
    </source>
</evidence>
<dbReference type="GO" id="GO:0005737">
    <property type="term" value="C:cytoplasm"/>
    <property type="evidence" value="ECO:0007669"/>
    <property type="project" value="UniProtKB-ARBA"/>
</dbReference>
<feature type="domain" description="B box-type" evidence="8">
    <location>
        <begin position="140"/>
        <end position="181"/>
    </location>
</feature>
<dbReference type="InterPro" id="IPR051051">
    <property type="entry name" value="E3_ubiq-ligase_TRIM/RNF"/>
</dbReference>
<evidence type="ECO:0000313" key="10">
    <source>
        <dbReference type="EMBL" id="CAG5897134.1"/>
    </source>
</evidence>
<dbReference type="PRINTS" id="PR01407">
    <property type="entry name" value="BUTYPHLNCDUF"/>
</dbReference>
<dbReference type="PROSITE" id="PS50119">
    <property type="entry name" value="ZF_BBOX"/>
    <property type="match status" value="1"/>
</dbReference>
<dbReference type="SMART" id="SM00336">
    <property type="entry name" value="BBOX"/>
    <property type="match status" value="1"/>
</dbReference>
<dbReference type="Gene3D" id="3.30.40.10">
    <property type="entry name" value="Zinc/RING finger domain, C3HC4 (zinc finger)"/>
    <property type="match status" value="1"/>
</dbReference>
<dbReference type="InterPro" id="IPR027370">
    <property type="entry name" value="Znf-RING_euk"/>
</dbReference>
<evidence type="ECO:0000313" key="11">
    <source>
        <dbReference type="Proteomes" id="UP000677803"/>
    </source>
</evidence>
<dbReference type="PANTHER" id="PTHR25465:SF73">
    <property type="entry name" value="E3 UBIQUITIN_ISG15 LIGASE TRIM25 ISOFORM X1"/>
    <property type="match status" value="1"/>
</dbReference>
<dbReference type="Pfam" id="PF13445">
    <property type="entry name" value="zf-RING_UBOX"/>
    <property type="match status" value="1"/>
</dbReference>
<organism evidence="10 11">
    <name type="scientific">Menidia menidia</name>
    <name type="common">Atlantic silverside</name>
    <dbReference type="NCBI Taxonomy" id="238744"/>
    <lineage>
        <taxon>Eukaryota</taxon>
        <taxon>Metazoa</taxon>
        <taxon>Chordata</taxon>
        <taxon>Craniata</taxon>
        <taxon>Vertebrata</taxon>
        <taxon>Euteleostomi</taxon>
        <taxon>Actinopterygii</taxon>
        <taxon>Neopterygii</taxon>
        <taxon>Teleostei</taxon>
        <taxon>Neoteleostei</taxon>
        <taxon>Acanthomorphata</taxon>
        <taxon>Ovalentaria</taxon>
        <taxon>Atherinomorphae</taxon>
        <taxon>Atheriniformes</taxon>
        <taxon>Atherinopsidae</taxon>
        <taxon>Menidiinae</taxon>
        <taxon>Menidia</taxon>
    </lineage>
</organism>
<dbReference type="OrthoDB" id="6105938at2759"/>
<dbReference type="InterPro" id="IPR001841">
    <property type="entry name" value="Znf_RING"/>
</dbReference>
<dbReference type="PANTHER" id="PTHR25465">
    <property type="entry name" value="B-BOX DOMAIN CONTAINING"/>
    <property type="match status" value="1"/>
</dbReference>
<keyword evidence="3 6" id="KW-0863">Zinc-finger</keyword>
<sequence>MKCHFSVSREPTGHSAVLIEERQVSVMASVEEELTCSVCRDSFSQAHPLPCGHSFCPACVREAWSGQEEAKGRFNCPQCLEEHGEVVCDCCPSEAGHGQPSPAVKTCLRCEVSLCAGHLQPHLERPAFSSHLLVDPLGDISKRRCQRHSEVFRYYCVDERAYLCGDCLLEGSHAQHKVKALRQVEEDLKVILKTLLTKAEKKLIDGERILKEHENIDSTMSGSLKQDDGQVERLDSDLQLQVKKLVVALREITKRERQQLIQRVHQDCAKVREDLSQTVHIQHYLTFLLAETDPFLLIWAFQSDDTKLLADLNCPLFTPDPISMDRKHILEDIESKYREFITATLRCLTDLKRELLTSPLTLDTNTAHPLLSISDDLRSVTRVKGRLPCAAHPERFDHWPQVLTVQTLSSGTHFWELEAEGFWDIAVCYRSIGRKGKEANAFGNNKVSWSLTQQHDKKLAAWHNRRKTRLTYQMTGNRVAVAVDYRAGTITFSEVGPSNSLIHLHTFSTHFTQPVCLGFGLYKAELNSRISIVKV</sequence>
<feature type="domain" description="B30.2/SPRY" evidence="9">
    <location>
        <begin position="340"/>
        <end position="535"/>
    </location>
</feature>